<dbReference type="OrthoDB" id="3959846at2"/>
<evidence type="ECO:0000313" key="11">
    <source>
        <dbReference type="Proteomes" id="UP000319818"/>
    </source>
</evidence>
<feature type="transmembrane region" description="Helical" evidence="8">
    <location>
        <begin position="62"/>
        <end position="84"/>
    </location>
</feature>
<proteinExistence type="predicted"/>
<feature type="domain" description="Major facilitator superfamily (MFS) profile" evidence="9">
    <location>
        <begin position="25"/>
        <end position="436"/>
    </location>
</feature>
<dbReference type="InterPro" id="IPR020846">
    <property type="entry name" value="MFS_dom"/>
</dbReference>
<dbReference type="AlphaFoldDB" id="A0A543FSK2"/>
<dbReference type="PANTHER" id="PTHR43528">
    <property type="entry name" value="ALPHA-KETOGLUTARATE PERMEASE"/>
    <property type="match status" value="1"/>
</dbReference>
<feature type="transmembrane region" description="Helical" evidence="8">
    <location>
        <begin position="96"/>
        <end position="115"/>
    </location>
</feature>
<evidence type="ECO:0000256" key="1">
    <source>
        <dbReference type="ARBA" id="ARBA00004651"/>
    </source>
</evidence>
<evidence type="ECO:0000256" key="7">
    <source>
        <dbReference type="ARBA" id="ARBA00023136"/>
    </source>
</evidence>
<keyword evidence="2" id="KW-0813">Transport</keyword>
<evidence type="ECO:0000313" key="10">
    <source>
        <dbReference type="EMBL" id="TQM36806.1"/>
    </source>
</evidence>
<protein>
    <submittedName>
        <fullName evidence="10">MHS family proline/betaine transporter-like MFS transporter</fullName>
    </submittedName>
</protein>
<dbReference type="SUPFAM" id="SSF103473">
    <property type="entry name" value="MFS general substrate transporter"/>
    <property type="match status" value="1"/>
</dbReference>
<dbReference type="InterPro" id="IPR051084">
    <property type="entry name" value="H+-coupled_symporters"/>
</dbReference>
<keyword evidence="3" id="KW-1003">Cell membrane</keyword>
<dbReference type="PANTHER" id="PTHR43528:SF1">
    <property type="entry name" value="ALPHA-KETOGLUTARATE PERMEASE"/>
    <property type="match status" value="1"/>
</dbReference>
<keyword evidence="11" id="KW-1185">Reference proteome</keyword>
<dbReference type="EMBL" id="VFPH01000002">
    <property type="protein sequence ID" value="TQM36806.1"/>
    <property type="molecule type" value="Genomic_DNA"/>
</dbReference>
<dbReference type="Proteomes" id="UP000319818">
    <property type="component" value="Unassembled WGS sequence"/>
</dbReference>
<organism evidence="10 11">
    <name type="scientific">Pseudonocardia cypriaca</name>
    <dbReference type="NCBI Taxonomy" id="882449"/>
    <lineage>
        <taxon>Bacteria</taxon>
        <taxon>Bacillati</taxon>
        <taxon>Actinomycetota</taxon>
        <taxon>Actinomycetes</taxon>
        <taxon>Pseudonocardiales</taxon>
        <taxon>Pseudonocardiaceae</taxon>
        <taxon>Pseudonocardia</taxon>
    </lineage>
</organism>
<dbReference type="InterPro" id="IPR011701">
    <property type="entry name" value="MFS"/>
</dbReference>
<dbReference type="GO" id="GO:0005886">
    <property type="term" value="C:plasma membrane"/>
    <property type="evidence" value="ECO:0007669"/>
    <property type="project" value="UniProtKB-SubCell"/>
</dbReference>
<feature type="transmembrane region" description="Helical" evidence="8">
    <location>
        <begin position="345"/>
        <end position="370"/>
    </location>
</feature>
<accession>A0A543FSK2</accession>
<keyword evidence="7 8" id="KW-0472">Membrane</keyword>
<keyword evidence="5" id="KW-0769">Symport</keyword>
<evidence type="ECO:0000256" key="3">
    <source>
        <dbReference type="ARBA" id="ARBA00022475"/>
    </source>
</evidence>
<dbReference type="Pfam" id="PF07690">
    <property type="entry name" value="MFS_1"/>
    <property type="match status" value="1"/>
</dbReference>
<evidence type="ECO:0000256" key="5">
    <source>
        <dbReference type="ARBA" id="ARBA00022847"/>
    </source>
</evidence>
<evidence type="ECO:0000256" key="6">
    <source>
        <dbReference type="ARBA" id="ARBA00022989"/>
    </source>
</evidence>
<feature type="transmembrane region" description="Helical" evidence="8">
    <location>
        <begin position="320"/>
        <end position="339"/>
    </location>
</feature>
<evidence type="ECO:0000256" key="8">
    <source>
        <dbReference type="SAM" id="Phobius"/>
    </source>
</evidence>
<dbReference type="GO" id="GO:0015293">
    <property type="term" value="F:symporter activity"/>
    <property type="evidence" value="ECO:0007669"/>
    <property type="project" value="UniProtKB-KW"/>
</dbReference>
<feature type="transmembrane region" description="Helical" evidence="8">
    <location>
        <begin position="25"/>
        <end position="50"/>
    </location>
</feature>
<keyword evidence="4 8" id="KW-0812">Transmembrane</keyword>
<dbReference type="InterPro" id="IPR036259">
    <property type="entry name" value="MFS_trans_sf"/>
</dbReference>
<name>A0A543FSK2_9PSEU</name>
<evidence type="ECO:0000256" key="2">
    <source>
        <dbReference type="ARBA" id="ARBA00022448"/>
    </source>
</evidence>
<feature type="transmembrane region" description="Helical" evidence="8">
    <location>
        <begin position="162"/>
        <end position="185"/>
    </location>
</feature>
<gene>
    <name evidence="10" type="ORF">FB388_3992</name>
</gene>
<evidence type="ECO:0000259" key="9">
    <source>
        <dbReference type="PROSITE" id="PS50850"/>
    </source>
</evidence>
<reference evidence="10 11" key="1">
    <citation type="submission" date="2019-06" db="EMBL/GenBank/DDBJ databases">
        <title>Sequencing the genomes of 1000 actinobacteria strains.</title>
        <authorList>
            <person name="Klenk H.-P."/>
        </authorList>
    </citation>
    <scope>NUCLEOTIDE SEQUENCE [LARGE SCALE GENOMIC DNA]</scope>
    <source>
        <strain evidence="10 11">DSM 45511</strain>
    </source>
</reference>
<feature type="transmembrane region" description="Helical" evidence="8">
    <location>
        <begin position="415"/>
        <end position="436"/>
    </location>
</feature>
<comment type="subcellular location">
    <subcellularLocation>
        <location evidence="1">Cell membrane</location>
        <topology evidence="1">Multi-pass membrane protein</topology>
    </subcellularLocation>
</comment>
<feature type="transmembrane region" description="Helical" evidence="8">
    <location>
        <begin position="382"/>
        <end position="403"/>
    </location>
</feature>
<comment type="caution">
    <text evidence="10">The sequence shown here is derived from an EMBL/GenBank/DDBJ whole genome shotgun (WGS) entry which is preliminary data.</text>
</comment>
<keyword evidence="6 8" id="KW-1133">Transmembrane helix</keyword>
<dbReference type="PROSITE" id="PS50850">
    <property type="entry name" value="MFS"/>
    <property type="match status" value="1"/>
</dbReference>
<evidence type="ECO:0000256" key="4">
    <source>
        <dbReference type="ARBA" id="ARBA00022692"/>
    </source>
</evidence>
<feature type="transmembrane region" description="Helical" evidence="8">
    <location>
        <begin position="121"/>
        <end position="142"/>
    </location>
</feature>
<feature type="transmembrane region" description="Helical" evidence="8">
    <location>
        <begin position="197"/>
        <end position="216"/>
    </location>
</feature>
<dbReference type="RefSeq" id="WP_142103659.1">
    <property type="nucleotide sequence ID" value="NZ_VFPH01000002.1"/>
</dbReference>
<dbReference type="Gene3D" id="1.20.1250.20">
    <property type="entry name" value="MFS general substrate transporter like domains"/>
    <property type="match status" value="2"/>
</dbReference>
<sequence>MTTNDIRETAPAGDPGPDLRARRKVLLSAMLGNVVEYYDFSLYGTLAVIISRQFFPSGDPVVGLLSAYAGVVLAYALRPVAGMVLGPLADLKGRRFVLILTLVVMSIGTAGIGLMPTYAAIGIAAPILVLFCRVLQGIGASVEYTTAANFIFEHERGNRRNYLAGLSVASTSVGPLLATLVSFLLITAMPAEAFDAWGWRIPFLLAIPMALIGVYIRRHVDETPQFREMAALAEQNKVEQTPFRTAVREHWGAMLRAIGLGAGQRVGSFVIQAYFVTAMINAGFGASNALLASLLTYAIGPFPAVWGGKLADRYGGRVPLIVGYGLFVLLTVPTFLAIGSGSLTLAVIAVVAFTFINNFVGAPLTTAYVMSFPPEVRGSASALNYNIGTTALGSTAGLIAVWLFGVTGTNAAFGWYMTAICVISILVAVFAMPAAVDEHRRTAPARS</sequence>
<feature type="transmembrane region" description="Helical" evidence="8">
    <location>
        <begin position="290"/>
        <end position="308"/>
    </location>
</feature>